<organism evidence="11 12">
    <name type="scientific">Glycomyces paridis</name>
    <dbReference type="NCBI Taxonomy" id="2126555"/>
    <lineage>
        <taxon>Bacteria</taxon>
        <taxon>Bacillati</taxon>
        <taxon>Actinomycetota</taxon>
        <taxon>Actinomycetes</taxon>
        <taxon>Glycomycetales</taxon>
        <taxon>Glycomycetaceae</taxon>
        <taxon>Glycomyces</taxon>
    </lineage>
</organism>
<protein>
    <recommendedName>
        <fullName evidence="2">site-specific DNA-methyltransferase (cytosine-N(4)-specific)</fullName>
        <ecNumber evidence="2">2.1.1.113</ecNumber>
    </recommendedName>
</protein>
<keyword evidence="12" id="KW-1185">Reference proteome</keyword>
<evidence type="ECO:0000256" key="5">
    <source>
        <dbReference type="ARBA" id="ARBA00022691"/>
    </source>
</evidence>
<keyword evidence="7" id="KW-0238">DNA-binding</keyword>
<feature type="compositionally biased region" description="Basic residues" evidence="9">
    <location>
        <begin position="8"/>
        <end position="26"/>
    </location>
</feature>
<dbReference type="Pfam" id="PF01555">
    <property type="entry name" value="N6_N4_Mtase"/>
    <property type="match status" value="1"/>
</dbReference>
<dbReference type="GO" id="GO:0016423">
    <property type="term" value="F:tRNA (guanine) methyltransferase activity"/>
    <property type="evidence" value="ECO:0007669"/>
    <property type="project" value="TreeGrafter"/>
</dbReference>
<dbReference type="InterPro" id="IPR029063">
    <property type="entry name" value="SAM-dependent_MTases_sf"/>
</dbReference>
<dbReference type="GO" id="GO:0030488">
    <property type="term" value="P:tRNA methylation"/>
    <property type="evidence" value="ECO:0007669"/>
    <property type="project" value="TreeGrafter"/>
</dbReference>
<gene>
    <name evidence="11" type="ORF">E9998_15090</name>
</gene>
<comment type="similarity">
    <text evidence="1">Belongs to the N(4)/N(6)-methyltransferase family. N(4) subfamily.</text>
</comment>
<dbReference type="InterPro" id="IPR002941">
    <property type="entry name" value="DNA_methylase_N4/N6"/>
</dbReference>
<evidence type="ECO:0000313" key="12">
    <source>
        <dbReference type="Proteomes" id="UP000305792"/>
    </source>
</evidence>
<dbReference type="PANTHER" id="PTHR14911">
    <property type="entry name" value="THUMP DOMAIN-CONTAINING"/>
    <property type="match status" value="1"/>
</dbReference>
<comment type="catalytic activity">
    <reaction evidence="8">
        <text>a 2'-deoxycytidine in DNA + S-adenosyl-L-methionine = an N(4)-methyl-2'-deoxycytidine in DNA + S-adenosyl-L-homocysteine + H(+)</text>
        <dbReference type="Rhea" id="RHEA:16857"/>
        <dbReference type="Rhea" id="RHEA-COMP:11369"/>
        <dbReference type="Rhea" id="RHEA-COMP:13674"/>
        <dbReference type="ChEBI" id="CHEBI:15378"/>
        <dbReference type="ChEBI" id="CHEBI:57856"/>
        <dbReference type="ChEBI" id="CHEBI:59789"/>
        <dbReference type="ChEBI" id="CHEBI:85452"/>
        <dbReference type="ChEBI" id="CHEBI:137933"/>
        <dbReference type="EC" id="2.1.1.113"/>
    </reaction>
</comment>
<dbReference type="InterPro" id="IPR017985">
    <property type="entry name" value="MeTrfase_CN4_CS"/>
</dbReference>
<dbReference type="Proteomes" id="UP000305792">
    <property type="component" value="Unassembled WGS sequence"/>
</dbReference>
<dbReference type="GO" id="GO:0009307">
    <property type="term" value="P:DNA restriction-modification system"/>
    <property type="evidence" value="ECO:0007669"/>
    <property type="project" value="UniProtKB-KW"/>
</dbReference>
<dbReference type="Gene3D" id="3.40.50.150">
    <property type="entry name" value="Vaccinia Virus protein VP39"/>
    <property type="match status" value="2"/>
</dbReference>
<dbReference type="SUPFAM" id="SSF53335">
    <property type="entry name" value="S-adenosyl-L-methionine-dependent methyltransferases"/>
    <property type="match status" value="1"/>
</dbReference>
<evidence type="ECO:0000256" key="9">
    <source>
        <dbReference type="SAM" id="MobiDB-lite"/>
    </source>
</evidence>
<evidence type="ECO:0000256" key="6">
    <source>
        <dbReference type="ARBA" id="ARBA00022747"/>
    </source>
</evidence>
<feature type="domain" description="DNA methylase N-4/N-6" evidence="10">
    <location>
        <begin position="107"/>
        <end position="193"/>
    </location>
</feature>
<name>A0A4V6T6B8_9ACTN</name>
<accession>A0A4V6T6B8</accession>
<dbReference type="EMBL" id="STGX01000010">
    <property type="protein sequence ID" value="THV27706.1"/>
    <property type="molecule type" value="Genomic_DNA"/>
</dbReference>
<dbReference type="PROSITE" id="PS00093">
    <property type="entry name" value="N4_MTASE"/>
    <property type="match status" value="1"/>
</dbReference>
<evidence type="ECO:0000256" key="8">
    <source>
        <dbReference type="ARBA" id="ARBA00049120"/>
    </source>
</evidence>
<evidence type="ECO:0000256" key="7">
    <source>
        <dbReference type="ARBA" id="ARBA00023125"/>
    </source>
</evidence>
<evidence type="ECO:0000256" key="1">
    <source>
        <dbReference type="ARBA" id="ARBA00010203"/>
    </source>
</evidence>
<evidence type="ECO:0000259" key="10">
    <source>
        <dbReference type="Pfam" id="PF01555"/>
    </source>
</evidence>
<dbReference type="EC" id="2.1.1.113" evidence="2"/>
<keyword evidence="5" id="KW-0949">S-adenosyl-L-methionine</keyword>
<evidence type="ECO:0000313" key="11">
    <source>
        <dbReference type="EMBL" id="THV27706.1"/>
    </source>
</evidence>
<comment type="caution">
    <text evidence="11">The sequence shown here is derived from an EMBL/GenBank/DDBJ whole genome shotgun (WGS) entry which is preliminary data.</text>
</comment>
<keyword evidence="6" id="KW-0680">Restriction system</keyword>
<feature type="region of interest" description="Disordered" evidence="9">
    <location>
        <begin position="1"/>
        <end position="91"/>
    </location>
</feature>
<keyword evidence="3 11" id="KW-0489">Methyltransferase</keyword>
<keyword evidence="4 11" id="KW-0808">Transferase</keyword>
<reference evidence="11 12" key="1">
    <citation type="journal article" date="2018" name="Int. J. Syst. Evol. Microbiol.">
        <title>Glycomyces paridis sp. nov., isolated from the medicinal plant Paris polyphylla.</title>
        <authorList>
            <person name="Fang X.M."/>
            <person name="Bai J.L."/>
            <person name="Su J."/>
            <person name="Zhao L.L."/>
            <person name="Liu H.Y."/>
            <person name="Ma B.P."/>
            <person name="Zhang Y.Q."/>
            <person name="Yu L.Y."/>
        </authorList>
    </citation>
    <scope>NUCLEOTIDE SEQUENCE [LARGE SCALE GENOMIC DNA]</scope>
    <source>
        <strain evidence="11 12">CPCC 204357</strain>
    </source>
</reference>
<dbReference type="PANTHER" id="PTHR14911:SF13">
    <property type="entry name" value="TRNA (GUANINE(6)-N2)-METHYLTRANSFERASE THUMP3"/>
    <property type="match status" value="1"/>
</dbReference>
<evidence type="ECO:0000256" key="4">
    <source>
        <dbReference type="ARBA" id="ARBA00022679"/>
    </source>
</evidence>
<evidence type="ECO:0000256" key="2">
    <source>
        <dbReference type="ARBA" id="ARBA00012185"/>
    </source>
</evidence>
<evidence type="ECO:0000256" key="3">
    <source>
        <dbReference type="ARBA" id="ARBA00022603"/>
    </source>
</evidence>
<sequence length="395" mass="44079">MGEQGSAHHLRRRSRPRHHHLGRRRRDGAAVRVARGDLGRRPAHPQGPGRVRRGRAELRRPHRHRAGQLLRPGGGLRRVAGAERPRRPRPRRAPRWLVGEIPPERPVNSERFISDLWASGQAIPRVQRGDRYASVSAPHPAKMWPSTARHAIAAFSRPGDLVIDPMAGIGTVLVEAVDLGRAAWGADIEPDWVAACAANLHLARQRRPSAKASVMRGDARHLTRLLPRRLHGQVDLIVTSPPYGKATHGRAWTKRETGGKVRKTGYEYSTGRVRASQLARKPMDELLTGIGEIFADCYAVLAPGARMVVTCRPFTDRGTLVDFPLLLLELCEDIGFRLEVRCAALLAEWRPEEQRLRPIHSFFGLHNARVAIERGRPALLRSHEDVLVLAKDGAR</sequence>
<dbReference type="GO" id="GO:0003677">
    <property type="term" value="F:DNA binding"/>
    <property type="evidence" value="ECO:0007669"/>
    <property type="project" value="UniProtKB-KW"/>
</dbReference>
<dbReference type="AlphaFoldDB" id="A0A4V6T6B8"/>
<proteinExistence type="inferred from homology"/>
<dbReference type="GO" id="GO:0015667">
    <property type="term" value="F:site-specific DNA-methyltransferase (cytosine-N4-specific) activity"/>
    <property type="evidence" value="ECO:0007669"/>
    <property type="project" value="UniProtKB-EC"/>
</dbReference>
<dbReference type="GO" id="GO:0008170">
    <property type="term" value="F:N-methyltransferase activity"/>
    <property type="evidence" value="ECO:0007669"/>
    <property type="project" value="InterPro"/>
</dbReference>